<comment type="caution">
    <text evidence="2">The sequence shown here is derived from an EMBL/GenBank/DDBJ whole genome shotgun (WGS) entry which is preliminary data.</text>
</comment>
<dbReference type="EMBL" id="JACEIK010005296">
    <property type="protein sequence ID" value="MCE0481170.1"/>
    <property type="molecule type" value="Genomic_DNA"/>
</dbReference>
<keyword evidence="3" id="KW-1185">Reference proteome</keyword>
<protein>
    <submittedName>
        <fullName evidence="2">Uncharacterized protein</fullName>
    </submittedName>
</protein>
<evidence type="ECO:0000256" key="1">
    <source>
        <dbReference type="SAM" id="MobiDB-lite"/>
    </source>
</evidence>
<feature type="non-terminal residue" evidence="2">
    <location>
        <position position="1"/>
    </location>
</feature>
<name>A0ABS8VLE8_DATST</name>
<accession>A0ABS8VLE8</accession>
<proteinExistence type="predicted"/>
<evidence type="ECO:0000313" key="2">
    <source>
        <dbReference type="EMBL" id="MCE0481170.1"/>
    </source>
</evidence>
<dbReference type="Proteomes" id="UP000823775">
    <property type="component" value="Unassembled WGS sequence"/>
</dbReference>
<reference evidence="2 3" key="1">
    <citation type="journal article" date="2021" name="BMC Genomics">
        <title>Datura genome reveals duplications of psychoactive alkaloid biosynthetic genes and high mutation rate following tissue culture.</title>
        <authorList>
            <person name="Rajewski A."/>
            <person name="Carter-House D."/>
            <person name="Stajich J."/>
            <person name="Litt A."/>
        </authorList>
    </citation>
    <scope>NUCLEOTIDE SEQUENCE [LARGE SCALE GENOMIC DNA]</scope>
    <source>
        <strain evidence="2">AR-01</strain>
    </source>
</reference>
<sequence>AQQSSSPGPNRAPDASHTPKAGRDNRLPSLYYGSRQIAILVKGHWSRMVNFSVSVEELMMKEGWSNIIFSIFGSTLLFLHGPGLNSGRLDCPARRTSHHAKMVLRRASSCTVMPVRLS</sequence>
<gene>
    <name evidence="2" type="ORF">HAX54_038669</name>
</gene>
<feature type="region of interest" description="Disordered" evidence="1">
    <location>
        <begin position="1"/>
        <end position="28"/>
    </location>
</feature>
<evidence type="ECO:0000313" key="3">
    <source>
        <dbReference type="Proteomes" id="UP000823775"/>
    </source>
</evidence>
<organism evidence="2 3">
    <name type="scientific">Datura stramonium</name>
    <name type="common">Jimsonweed</name>
    <name type="synonym">Common thornapple</name>
    <dbReference type="NCBI Taxonomy" id="4076"/>
    <lineage>
        <taxon>Eukaryota</taxon>
        <taxon>Viridiplantae</taxon>
        <taxon>Streptophyta</taxon>
        <taxon>Embryophyta</taxon>
        <taxon>Tracheophyta</taxon>
        <taxon>Spermatophyta</taxon>
        <taxon>Magnoliopsida</taxon>
        <taxon>eudicotyledons</taxon>
        <taxon>Gunneridae</taxon>
        <taxon>Pentapetalae</taxon>
        <taxon>asterids</taxon>
        <taxon>lamiids</taxon>
        <taxon>Solanales</taxon>
        <taxon>Solanaceae</taxon>
        <taxon>Solanoideae</taxon>
        <taxon>Datureae</taxon>
        <taxon>Datura</taxon>
    </lineage>
</organism>